<dbReference type="EMBL" id="CP017641">
    <property type="protein sequence ID" value="APZ91673.1"/>
    <property type="molecule type" value="Genomic_DNA"/>
</dbReference>
<dbReference type="RefSeq" id="WP_077023397.1">
    <property type="nucleotide sequence ID" value="NZ_CP017641.1"/>
</dbReference>
<proteinExistence type="predicted"/>
<evidence type="ECO:0000313" key="1">
    <source>
        <dbReference type="EMBL" id="APZ91673.1"/>
    </source>
</evidence>
<sequence length="98" mass="10886">MATASLLTDLSGSNSTAKNLTQTKWPIRWRIGFFRFVTADAETQAAAPREGEVVACGRLRYHQKRKAGALLCCYFGQQVFCATQGVSFWHGLFVLRGL</sequence>
<accession>A0A1P8WCB1</accession>
<reference evidence="1 2" key="1">
    <citation type="journal article" date="2016" name="Front. Microbiol.">
        <title>Fuerstia marisgermanicae gen. nov., sp. nov., an Unusual Member of the Phylum Planctomycetes from the German Wadden Sea.</title>
        <authorList>
            <person name="Kohn T."/>
            <person name="Heuer A."/>
            <person name="Jogler M."/>
            <person name="Vollmers J."/>
            <person name="Boedeker C."/>
            <person name="Bunk B."/>
            <person name="Rast P."/>
            <person name="Borchert D."/>
            <person name="Glockner I."/>
            <person name="Freese H.M."/>
            <person name="Klenk H.P."/>
            <person name="Overmann J."/>
            <person name="Kaster A.K."/>
            <person name="Rohde M."/>
            <person name="Wiegand S."/>
            <person name="Jogler C."/>
        </authorList>
    </citation>
    <scope>NUCLEOTIDE SEQUENCE [LARGE SCALE GENOMIC DNA]</scope>
    <source>
        <strain evidence="1 2">NH11</strain>
    </source>
</reference>
<organism evidence="1 2">
    <name type="scientific">Fuerstiella marisgermanici</name>
    <dbReference type="NCBI Taxonomy" id="1891926"/>
    <lineage>
        <taxon>Bacteria</taxon>
        <taxon>Pseudomonadati</taxon>
        <taxon>Planctomycetota</taxon>
        <taxon>Planctomycetia</taxon>
        <taxon>Planctomycetales</taxon>
        <taxon>Planctomycetaceae</taxon>
        <taxon>Fuerstiella</taxon>
    </lineage>
</organism>
<dbReference type="Proteomes" id="UP000187735">
    <property type="component" value="Chromosome"/>
</dbReference>
<name>A0A1P8WCB1_9PLAN</name>
<dbReference type="KEGG" id="fmr:Fuma_01264"/>
<dbReference type="AlphaFoldDB" id="A0A1P8WCB1"/>
<gene>
    <name evidence="1" type="ORF">Fuma_01264</name>
</gene>
<evidence type="ECO:0000313" key="2">
    <source>
        <dbReference type="Proteomes" id="UP000187735"/>
    </source>
</evidence>
<keyword evidence="2" id="KW-1185">Reference proteome</keyword>
<protein>
    <submittedName>
        <fullName evidence="1">Uncharacterized protein</fullName>
    </submittedName>
</protein>